<evidence type="ECO:0000313" key="5">
    <source>
        <dbReference type="Proteomes" id="UP000583127"/>
    </source>
</evidence>
<accession>A0A7X9X515</accession>
<dbReference type="EMBL" id="JABBFZ010000004">
    <property type="protein sequence ID" value="NML31339.1"/>
    <property type="molecule type" value="Genomic_DNA"/>
</dbReference>
<protein>
    <submittedName>
        <fullName evidence="4">GNAT family N-acetyltransferase</fullName>
    </submittedName>
</protein>
<keyword evidence="1 4" id="KW-0808">Transferase</keyword>
<sequence>MTISISPVSDVTPELVEAMKRLLPELSSASPPSAKELCEIVASPATVLFVARSDVQAIVGVLTFVSFRLPTGMRTWIEDVIVDSNARGLGVGAALCQTAIRYASELGAVSIDLTSRPSRIAANQLYQKLGFQRRETNVYRYTVAP</sequence>
<dbReference type="PROSITE" id="PS51186">
    <property type="entry name" value="GNAT"/>
    <property type="match status" value="1"/>
</dbReference>
<evidence type="ECO:0000259" key="3">
    <source>
        <dbReference type="PROSITE" id="PS51186"/>
    </source>
</evidence>
<dbReference type="Pfam" id="PF00583">
    <property type="entry name" value="Acetyltransf_1"/>
    <property type="match status" value="1"/>
</dbReference>
<evidence type="ECO:0000256" key="2">
    <source>
        <dbReference type="ARBA" id="ARBA00023315"/>
    </source>
</evidence>
<gene>
    <name evidence="4" type="ORF">HHL14_10895</name>
</gene>
<reference evidence="4 5" key="1">
    <citation type="submission" date="2020-04" db="EMBL/GenBank/DDBJ databases">
        <title>Paraburkholderia sp. G-4-1-8 isolated from soil.</title>
        <authorList>
            <person name="Dahal R.H."/>
        </authorList>
    </citation>
    <scope>NUCLEOTIDE SEQUENCE [LARGE SCALE GENOMIC DNA]</scope>
    <source>
        <strain evidence="4 5">G-4-1-8</strain>
    </source>
</reference>
<dbReference type="PANTHER" id="PTHR43877">
    <property type="entry name" value="AMINOALKYLPHOSPHONATE N-ACETYLTRANSFERASE-RELATED-RELATED"/>
    <property type="match status" value="1"/>
</dbReference>
<dbReference type="Gene3D" id="3.40.630.30">
    <property type="match status" value="1"/>
</dbReference>
<dbReference type="InterPro" id="IPR050832">
    <property type="entry name" value="Bact_Acetyltransf"/>
</dbReference>
<proteinExistence type="predicted"/>
<feature type="domain" description="N-acetyltransferase" evidence="3">
    <location>
        <begin position="6"/>
        <end position="145"/>
    </location>
</feature>
<dbReference type="AlphaFoldDB" id="A0A7X9X515"/>
<evidence type="ECO:0000313" key="4">
    <source>
        <dbReference type="EMBL" id="NML31339.1"/>
    </source>
</evidence>
<organism evidence="4 5">
    <name type="scientific">Paraburkholderia antibiotica</name>
    <dbReference type="NCBI Taxonomy" id="2728839"/>
    <lineage>
        <taxon>Bacteria</taxon>
        <taxon>Pseudomonadati</taxon>
        <taxon>Pseudomonadota</taxon>
        <taxon>Betaproteobacteria</taxon>
        <taxon>Burkholderiales</taxon>
        <taxon>Burkholderiaceae</taxon>
        <taxon>Paraburkholderia</taxon>
    </lineage>
</organism>
<dbReference type="SUPFAM" id="SSF55729">
    <property type="entry name" value="Acyl-CoA N-acyltransferases (Nat)"/>
    <property type="match status" value="1"/>
</dbReference>
<name>A0A7X9X515_9BURK</name>
<keyword evidence="2" id="KW-0012">Acyltransferase</keyword>
<dbReference type="CDD" id="cd04301">
    <property type="entry name" value="NAT_SF"/>
    <property type="match status" value="1"/>
</dbReference>
<dbReference type="Proteomes" id="UP000583127">
    <property type="component" value="Unassembled WGS sequence"/>
</dbReference>
<dbReference type="InterPro" id="IPR016181">
    <property type="entry name" value="Acyl_CoA_acyltransferase"/>
</dbReference>
<dbReference type="InterPro" id="IPR000182">
    <property type="entry name" value="GNAT_dom"/>
</dbReference>
<evidence type="ECO:0000256" key="1">
    <source>
        <dbReference type="ARBA" id="ARBA00022679"/>
    </source>
</evidence>
<comment type="caution">
    <text evidence="4">The sequence shown here is derived from an EMBL/GenBank/DDBJ whole genome shotgun (WGS) entry which is preliminary data.</text>
</comment>
<keyword evidence="5" id="KW-1185">Reference proteome</keyword>
<dbReference type="GO" id="GO:0016747">
    <property type="term" value="F:acyltransferase activity, transferring groups other than amino-acyl groups"/>
    <property type="evidence" value="ECO:0007669"/>
    <property type="project" value="InterPro"/>
</dbReference>